<protein>
    <recommendedName>
        <fullName evidence="2">histidine kinase</fullName>
        <ecNumber evidence="2">2.7.13.3</ecNumber>
    </recommendedName>
</protein>
<dbReference type="PANTHER" id="PTHR24423:SF624">
    <property type="entry name" value="ETHYLENE RECEPTOR 3"/>
    <property type="match status" value="1"/>
</dbReference>
<reference evidence="3" key="2">
    <citation type="submission" date="2015-06" db="UniProtKB">
        <authorList>
            <consortium name="EnsemblPlants"/>
        </authorList>
    </citation>
    <scope>IDENTIFICATION</scope>
</reference>
<name>A0A0E0Q7X1_ORYRU</name>
<dbReference type="SUPFAM" id="SSF47384">
    <property type="entry name" value="Homodimeric domain of signal transducing histidine kinase"/>
    <property type="match status" value="1"/>
</dbReference>
<evidence type="ECO:0000256" key="1">
    <source>
        <dbReference type="ARBA" id="ARBA00000085"/>
    </source>
</evidence>
<dbReference type="InterPro" id="IPR036097">
    <property type="entry name" value="HisK_dim/P_sf"/>
</dbReference>
<dbReference type="HOGENOM" id="CLU_998857_0_0_1"/>
<dbReference type="GO" id="GO:0038199">
    <property type="term" value="F:ethylene receptor activity"/>
    <property type="evidence" value="ECO:0007669"/>
    <property type="project" value="TreeGrafter"/>
</dbReference>
<sequence length="279" mass="30195">MVVLHLTSAKFLTTLLRRGGSDDGVEVGGVDNANIVEVRGSDGVKLLGPDSVLASASGGKEQGSGAVAAIRMPMLKVADFKEVIQTSYAVLVLVPPSGKSWGQHEMEIIEVVAGQVVVALSHATLLEGSRAMRVQLAEQNRELLSAQRDALMANEARQALQGVMSQGLRRPIHSILGLMSMEETLVPEQRLVIDTMARTDNVVSTLINDVMEMSVDSRERLPLETRPFHLHAMIRDTACVARCLIGRTELGHVTLRVHAAADDVLEGLERERGKKIGDR</sequence>
<dbReference type="STRING" id="4529.A0A0E0Q7X1"/>
<dbReference type="Gramene" id="ORUFI07G13770.1">
    <property type="protein sequence ID" value="ORUFI07G13770.1"/>
    <property type="gene ID" value="ORUFI07G13770"/>
</dbReference>
<dbReference type="Gene3D" id="1.10.287.130">
    <property type="match status" value="1"/>
</dbReference>
<dbReference type="EnsemblPlants" id="ORUFI07G13770.1">
    <property type="protein sequence ID" value="ORUFI07G13770.1"/>
    <property type="gene ID" value="ORUFI07G13770"/>
</dbReference>
<reference evidence="4" key="1">
    <citation type="submission" date="2013-06" db="EMBL/GenBank/DDBJ databases">
        <authorList>
            <person name="Zhao Q."/>
        </authorList>
    </citation>
    <scope>NUCLEOTIDE SEQUENCE</scope>
    <source>
        <strain evidence="4">cv. W1943</strain>
    </source>
</reference>
<evidence type="ECO:0000256" key="2">
    <source>
        <dbReference type="ARBA" id="ARBA00012438"/>
    </source>
</evidence>
<dbReference type="InterPro" id="IPR003661">
    <property type="entry name" value="HisK_dim/P_dom"/>
</dbReference>
<dbReference type="CDD" id="cd00082">
    <property type="entry name" value="HisKA"/>
    <property type="match status" value="1"/>
</dbReference>
<proteinExistence type="predicted"/>
<dbReference type="PANTHER" id="PTHR24423">
    <property type="entry name" value="TWO-COMPONENT SENSOR HISTIDINE KINASE"/>
    <property type="match status" value="1"/>
</dbReference>
<evidence type="ECO:0000313" key="4">
    <source>
        <dbReference type="Proteomes" id="UP000008022"/>
    </source>
</evidence>
<dbReference type="GO" id="GO:0046872">
    <property type="term" value="F:metal ion binding"/>
    <property type="evidence" value="ECO:0007669"/>
    <property type="project" value="UniProtKB-KW"/>
</dbReference>
<dbReference type="AlphaFoldDB" id="A0A0E0Q7X1"/>
<dbReference type="GO" id="GO:0000155">
    <property type="term" value="F:phosphorelay sensor kinase activity"/>
    <property type="evidence" value="ECO:0007669"/>
    <property type="project" value="InterPro"/>
</dbReference>
<dbReference type="GO" id="GO:0051740">
    <property type="term" value="F:ethylene binding"/>
    <property type="evidence" value="ECO:0007669"/>
    <property type="project" value="TreeGrafter"/>
</dbReference>
<accession>A0A0E0Q7X1</accession>
<organism evidence="3 4">
    <name type="scientific">Oryza rufipogon</name>
    <name type="common">Brownbeard rice</name>
    <name type="synonym">Asian wild rice</name>
    <dbReference type="NCBI Taxonomy" id="4529"/>
    <lineage>
        <taxon>Eukaryota</taxon>
        <taxon>Viridiplantae</taxon>
        <taxon>Streptophyta</taxon>
        <taxon>Embryophyta</taxon>
        <taxon>Tracheophyta</taxon>
        <taxon>Spermatophyta</taxon>
        <taxon>Magnoliopsida</taxon>
        <taxon>Liliopsida</taxon>
        <taxon>Poales</taxon>
        <taxon>Poaceae</taxon>
        <taxon>BOP clade</taxon>
        <taxon>Oryzoideae</taxon>
        <taxon>Oryzeae</taxon>
        <taxon>Oryzinae</taxon>
        <taxon>Oryza</taxon>
    </lineage>
</organism>
<dbReference type="eggNOG" id="KOG0519">
    <property type="taxonomic scope" value="Eukaryota"/>
</dbReference>
<dbReference type="Proteomes" id="UP000008022">
    <property type="component" value="Unassembled WGS sequence"/>
</dbReference>
<comment type="catalytic activity">
    <reaction evidence="1">
        <text>ATP + protein L-histidine = ADP + protein N-phospho-L-histidine.</text>
        <dbReference type="EC" id="2.7.13.3"/>
    </reaction>
</comment>
<dbReference type="EC" id="2.7.13.3" evidence="2"/>
<evidence type="ECO:0000313" key="3">
    <source>
        <dbReference type="EnsemblPlants" id="ORUFI07G13770.1"/>
    </source>
</evidence>
<keyword evidence="4" id="KW-1185">Reference proteome</keyword>
<dbReference type="GO" id="GO:0005783">
    <property type="term" value="C:endoplasmic reticulum"/>
    <property type="evidence" value="ECO:0007669"/>
    <property type="project" value="TreeGrafter"/>
</dbReference>
<dbReference type="GO" id="GO:0005524">
    <property type="term" value="F:ATP binding"/>
    <property type="evidence" value="ECO:0007669"/>
    <property type="project" value="UniProtKB-KW"/>
</dbReference>